<evidence type="ECO:0000313" key="1">
    <source>
        <dbReference type="EMBL" id="QFZ84987.1"/>
    </source>
</evidence>
<dbReference type="Proteomes" id="UP000326780">
    <property type="component" value="Chromosome"/>
</dbReference>
<dbReference type="AlphaFoldDB" id="A0A5Q0M811"/>
<evidence type="ECO:0000313" key="2">
    <source>
        <dbReference type="Proteomes" id="UP000326780"/>
    </source>
</evidence>
<name>A0A5Q0M811_VARPD</name>
<accession>A0A5Q0M811</accession>
<sequence length="186" mass="20955">MTPQKQQLEQHLEDRDLVSIYRTGIDDSQIQGFVLAVSSELVLIQYVYDFRLDGLMALRTEDITQVELTATNSLQKQLIFEEGLGAQVPFGFEFDVRSWPALIAQLSLRHALMIVECEAGELNEFLIGWVVQIEGDSLQIEHFTGAGNWADTLSVVSYGDITCCQVGNNYANVYQRHFERLAGALH</sequence>
<dbReference type="RefSeq" id="WP_153283604.1">
    <property type="nucleotide sequence ID" value="NZ_CP045644.1"/>
</dbReference>
<proteinExistence type="predicted"/>
<organism evidence="1 2">
    <name type="scientific">Variovorax paradoxus</name>
    <dbReference type="NCBI Taxonomy" id="34073"/>
    <lineage>
        <taxon>Bacteria</taxon>
        <taxon>Pseudomonadati</taxon>
        <taxon>Pseudomonadota</taxon>
        <taxon>Betaproteobacteria</taxon>
        <taxon>Burkholderiales</taxon>
        <taxon>Comamonadaceae</taxon>
        <taxon>Variovorax</taxon>
    </lineage>
</organism>
<gene>
    <name evidence="1" type="ORF">GFK26_20580</name>
</gene>
<dbReference type="EMBL" id="CP045644">
    <property type="protein sequence ID" value="QFZ84987.1"/>
    <property type="molecule type" value="Genomic_DNA"/>
</dbReference>
<reference evidence="1 2" key="1">
    <citation type="submission" date="2019-10" db="EMBL/GenBank/DDBJ databases">
        <title>Complete genome sequence of Variovorax paradoxus 5C-2.</title>
        <authorList>
            <person name="Gogoleva N.E."/>
            <person name="Balkin A.S."/>
        </authorList>
    </citation>
    <scope>NUCLEOTIDE SEQUENCE [LARGE SCALE GENOMIC DNA]</scope>
    <source>
        <strain evidence="1 2">5C-2</strain>
    </source>
</reference>
<protein>
    <submittedName>
        <fullName evidence="1">Uncharacterized protein</fullName>
    </submittedName>
</protein>